<reference evidence="1 2" key="1">
    <citation type="journal article" date="2015" name="Fungal Genet. Biol.">
        <title>Evolution of novel wood decay mechanisms in Agaricales revealed by the genome sequences of Fistulina hepatica and Cylindrobasidium torrendii.</title>
        <authorList>
            <person name="Floudas D."/>
            <person name="Held B.W."/>
            <person name="Riley R."/>
            <person name="Nagy L.G."/>
            <person name="Koehler G."/>
            <person name="Ransdell A.S."/>
            <person name="Younus H."/>
            <person name="Chow J."/>
            <person name="Chiniquy J."/>
            <person name="Lipzen A."/>
            <person name="Tritt A."/>
            <person name="Sun H."/>
            <person name="Haridas S."/>
            <person name="LaButti K."/>
            <person name="Ohm R.A."/>
            <person name="Kues U."/>
            <person name="Blanchette R.A."/>
            <person name="Grigoriev I.V."/>
            <person name="Minto R.E."/>
            <person name="Hibbett D.S."/>
        </authorList>
    </citation>
    <scope>NUCLEOTIDE SEQUENCE [LARGE SCALE GENOMIC DNA]</scope>
    <source>
        <strain evidence="1 2">FP15055 ss-10</strain>
    </source>
</reference>
<dbReference type="AlphaFoldDB" id="A0A0D7B411"/>
<evidence type="ECO:0000313" key="2">
    <source>
        <dbReference type="Proteomes" id="UP000054007"/>
    </source>
</evidence>
<organism evidence="1 2">
    <name type="scientific">Cylindrobasidium torrendii FP15055 ss-10</name>
    <dbReference type="NCBI Taxonomy" id="1314674"/>
    <lineage>
        <taxon>Eukaryota</taxon>
        <taxon>Fungi</taxon>
        <taxon>Dikarya</taxon>
        <taxon>Basidiomycota</taxon>
        <taxon>Agaricomycotina</taxon>
        <taxon>Agaricomycetes</taxon>
        <taxon>Agaricomycetidae</taxon>
        <taxon>Agaricales</taxon>
        <taxon>Marasmiineae</taxon>
        <taxon>Physalacriaceae</taxon>
        <taxon>Cylindrobasidium</taxon>
    </lineage>
</organism>
<evidence type="ECO:0000313" key="1">
    <source>
        <dbReference type="EMBL" id="KIY64919.1"/>
    </source>
</evidence>
<accession>A0A0D7B411</accession>
<dbReference type="InterPro" id="IPR027796">
    <property type="entry name" value="OTT_1508_deam-like"/>
</dbReference>
<dbReference type="OrthoDB" id="2989261at2759"/>
<name>A0A0D7B411_9AGAR</name>
<dbReference type="Pfam" id="PF14441">
    <property type="entry name" value="OTT_1508_deam"/>
    <property type="match status" value="1"/>
</dbReference>
<protein>
    <submittedName>
        <fullName evidence="1">Uncharacterized protein</fullName>
    </submittedName>
</protein>
<proteinExistence type="predicted"/>
<keyword evidence="2" id="KW-1185">Reference proteome</keyword>
<dbReference type="EMBL" id="KN880612">
    <property type="protein sequence ID" value="KIY64919.1"/>
    <property type="molecule type" value="Genomic_DNA"/>
</dbReference>
<sequence>MSRITAAQSTSAPKSPLSSIFQAFATLLTVSTPSNPTAQNVLAATGTISVDTVTTIVTTCSQLAVPVKLDKETITARAQDHKALRDVAAFLEHLRLARRKPDRRQFIAAASYFKDFIHHRAFEKIHARMTFGYKFWEGGDPLKLLDGRPAGEIEPTEFSMHDPPELMLEILERRALAPSVKDLYTVTTVNAAEWLGDTVETVKGQGRRKFLKATRLFEFTKTMHSLNYILECKPLVTALQSAYRWCNGFLIRPLLPVAGRNEEDQVYYLDDEDAAVFHRNSIVQGGIVHVFRYYRLFTAWTRAAQVVIEQIYKMPDHRLEFHLVTANALDFEPVYPKLTSEDVLAFMRLFPDVRERSPFKEITDTGDGFEHIRGSVHCEAQLMGLVDLRTRGGNHLKAETLAVFPDVQSQFPIGVGRKCCYLCAALASELEKTGRTEFILPGTHGTVYPWVPPPPPYLDFETVQRVGQLLDYTFRLHFPPKAKESSLHNTLPAPVERRPLFKYEDEMRARQLLEAADE</sequence>
<dbReference type="Proteomes" id="UP000054007">
    <property type="component" value="Unassembled WGS sequence"/>
</dbReference>
<gene>
    <name evidence="1" type="ORF">CYLTODRAFT_492714</name>
</gene>